<dbReference type="RefSeq" id="WP_039472236.1">
    <property type="nucleotide sequence ID" value="NZ_JSYN01000004.1"/>
</dbReference>
<proteinExistence type="predicted"/>
<evidence type="ECO:0000313" key="3">
    <source>
        <dbReference type="Proteomes" id="UP000031246"/>
    </source>
</evidence>
<dbReference type="EMBL" id="JSYN01000004">
    <property type="protein sequence ID" value="KIA95820.1"/>
    <property type="molecule type" value="Genomic_DNA"/>
</dbReference>
<reference evidence="2 3" key="1">
    <citation type="submission" date="2014-10" db="EMBL/GenBank/DDBJ databases">
        <title>Pedobacter Kyungheensis.</title>
        <authorList>
            <person name="Anderson B.M."/>
            <person name="Newman J.D."/>
        </authorList>
    </citation>
    <scope>NUCLEOTIDE SEQUENCE [LARGE SCALE GENOMIC DNA]</scope>
    <source>
        <strain evidence="2 3">KACC 16221</strain>
    </source>
</reference>
<keyword evidence="3" id="KW-1185">Reference proteome</keyword>
<dbReference type="AlphaFoldDB" id="A0A0C1DP53"/>
<keyword evidence="1" id="KW-0812">Transmembrane</keyword>
<organism evidence="2 3">
    <name type="scientific">Pedobacter kyungheensis</name>
    <dbReference type="NCBI Taxonomy" id="1069985"/>
    <lineage>
        <taxon>Bacteria</taxon>
        <taxon>Pseudomonadati</taxon>
        <taxon>Bacteroidota</taxon>
        <taxon>Sphingobacteriia</taxon>
        <taxon>Sphingobacteriales</taxon>
        <taxon>Sphingobacteriaceae</taxon>
        <taxon>Pedobacter</taxon>
    </lineage>
</organism>
<dbReference type="OrthoDB" id="771976at2"/>
<comment type="caution">
    <text evidence="2">The sequence shown here is derived from an EMBL/GenBank/DDBJ whole genome shotgun (WGS) entry which is preliminary data.</text>
</comment>
<sequence length="77" mass="8395">MKKTSYYLMVGGLVLLVAALLTGGHLNAVNPVDSHPWTININGIRSFAWPEFTGGLLIALGVIFNIATWQQKKSRIA</sequence>
<protein>
    <submittedName>
        <fullName evidence="2">Uncharacterized protein</fullName>
    </submittedName>
</protein>
<keyword evidence="1" id="KW-1133">Transmembrane helix</keyword>
<keyword evidence="1" id="KW-0472">Membrane</keyword>
<dbReference type="Proteomes" id="UP000031246">
    <property type="component" value="Unassembled WGS sequence"/>
</dbReference>
<accession>A0A0C1DP53</accession>
<gene>
    <name evidence="2" type="ORF">OC25_04520</name>
</gene>
<feature type="transmembrane region" description="Helical" evidence="1">
    <location>
        <begin position="52"/>
        <end position="69"/>
    </location>
</feature>
<name>A0A0C1DP53_9SPHI</name>
<evidence type="ECO:0000313" key="2">
    <source>
        <dbReference type="EMBL" id="KIA95820.1"/>
    </source>
</evidence>
<evidence type="ECO:0000256" key="1">
    <source>
        <dbReference type="SAM" id="Phobius"/>
    </source>
</evidence>